<dbReference type="Proteomes" id="UP001597191">
    <property type="component" value="Unassembled WGS sequence"/>
</dbReference>
<evidence type="ECO:0000313" key="1">
    <source>
        <dbReference type="EMBL" id="MFD1411753.1"/>
    </source>
</evidence>
<accession>A0ABW4BRC9</accession>
<organism evidence="1 2">
    <name type="scientific">Lapidilactobacillus gannanensis</name>
    <dbReference type="NCBI Taxonomy" id="2486002"/>
    <lineage>
        <taxon>Bacteria</taxon>
        <taxon>Bacillati</taxon>
        <taxon>Bacillota</taxon>
        <taxon>Bacilli</taxon>
        <taxon>Lactobacillales</taxon>
        <taxon>Lactobacillaceae</taxon>
        <taxon>Lapidilactobacillus</taxon>
    </lineage>
</organism>
<name>A0ABW4BRC9_9LACO</name>
<comment type="caution">
    <text evidence="1">The sequence shown here is derived from an EMBL/GenBank/DDBJ whole genome shotgun (WGS) entry which is preliminary data.</text>
</comment>
<reference evidence="2" key="1">
    <citation type="journal article" date="2019" name="Int. J. Syst. Evol. Microbiol.">
        <title>The Global Catalogue of Microorganisms (GCM) 10K type strain sequencing project: providing services to taxonomists for standard genome sequencing and annotation.</title>
        <authorList>
            <consortium name="The Broad Institute Genomics Platform"/>
            <consortium name="The Broad Institute Genome Sequencing Center for Infectious Disease"/>
            <person name="Wu L."/>
            <person name="Ma J."/>
        </authorList>
    </citation>
    <scope>NUCLEOTIDE SEQUENCE [LARGE SCALE GENOMIC DNA]</scope>
    <source>
        <strain evidence="2">CCM 8937</strain>
    </source>
</reference>
<evidence type="ECO:0000313" key="2">
    <source>
        <dbReference type="Proteomes" id="UP001597191"/>
    </source>
</evidence>
<protein>
    <submittedName>
        <fullName evidence="1">HesB/YadR/YfhF family protein</fullName>
    </submittedName>
</protein>
<dbReference type="EMBL" id="JBHTOH010000086">
    <property type="protein sequence ID" value="MFD1411753.1"/>
    <property type="molecule type" value="Genomic_DNA"/>
</dbReference>
<sequence length="102" mass="11539">MKISISPAATAWFKQEFNLTAQQGIHLFGKVYGSTPVHDGFSVGIELAPLPDREQSLGLTQQDELTFFATKDDEWFFNGYDLQIQFDEDLAEPSYEFITQVA</sequence>
<keyword evidence="2" id="KW-1185">Reference proteome</keyword>
<proteinExistence type="predicted"/>
<dbReference type="RefSeq" id="WP_125650080.1">
    <property type="nucleotide sequence ID" value="NZ_JBHTOH010000086.1"/>
</dbReference>
<gene>
    <name evidence="1" type="ORF">ACFQ4R_09165</name>
</gene>